<dbReference type="GO" id="GO:0016740">
    <property type="term" value="F:transferase activity"/>
    <property type="evidence" value="ECO:0007669"/>
    <property type="project" value="UniProtKB-KW"/>
</dbReference>
<dbReference type="PANTHER" id="PTHR48090">
    <property type="entry name" value="UNDECAPRENYL-PHOSPHATE 4-DEOXY-4-FORMAMIDO-L-ARABINOSE TRANSFERASE-RELATED"/>
    <property type="match status" value="1"/>
</dbReference>
<evidence type="ECO:0000259" key="3">
    <source>
        <dbReference type="Pfam" id="PF09835"/>
    </source>
</evidence>
<dbReference type="Pfam" id="PF09835">
    <property type="entry name" value="DUF2062"/>
    <property type="match status" value="1"/>
</dbReference>
<evidence type="ECO:0000313" key="4">
    <source>
        <dbReference type="EMBL" id="BCR03197.1"/>
    </source>
</evidence>
<dbReference type="Pfam" id="PF00535">
    <property type="entry name" value="Glycos_transf_2"/>
    <property type="match status" value="1"/>
</dbReference>
<feature type="domain" description="Glycosyltransferase 2-like" evidence="2">
    <location>
        <begin position="9"/>
        <end position="162"/>
    </location>
</feature>
<evidence type="ECO:0000256" key="1">
    <source>
        <dbReference type="SAM" id="Phobius"/>
    </source>
</evidence>
<sequence length="387" mass="41715">MAEALRLLVVIPLYNHGASVRAVAERALAVHEQVLVVDDGSSDGGAETLAGLPVAVLRHASNRGKGAAIMTAAREARRLGMTHIATIDADGQHDPADLPKLLEVVRETPLSVVVGTRDFATANVPGSSRFGRKFSNFWLRLQTGKSLGDTQSGFRIYPLRVLEALKLAEVHYSFEIEVLVKAAWAGVPLREAPISVHYPPGEERISHFRGFMDNFRLTLLNTQLTLRSVAPWPHRKIVAEESAAKLSVLRPLQSLRTLLTENATPGQLAAAGAVGVILGAAPLIACHTIAILFAAGFLRLNKVAAVSTSQLCMPPIVPALCIEAGYFMRHGEFLTEVSLETLGYQGLERLWEWLLGSLVVGPALALVVAGAIYLMAQMLQREPRVAG</sequence>
<accession>A0ABM8HQR0</accession>
<dbReference type="EMBL" id="AP024355">
    <property type="protein sequence ID" value="BCR03197.1"/>
    <property type="molecule type" value="Genomic_DNA"/>
</dbReference>
<dbReference type="InterPro" id="IPR029044">
    <property type="entry name" value="Nucleotide-diphossugar_trans"/>
</dbReference>
<dbReference type="InterPro" id="IPR001173">
    <property type="entry name" value="Glyco_trans_2-like"/>
</dbReference>
<reference evidence="4 5" key="1">
    <citation type="journal article" date="2016" name="C (Basel)">
        <title>Selective Growth of and Electricity Production by Marine Exoelectrogenic Bacteria in Self-Aggregated Hydrogel of Microbially Reduced Graphene Oxide.</title>
        <authorList>
            <person name="Yoshida N."/>
            <person name="Goto Y."/>
            <person name="Miyata Y."/>
        </authorList>
    </citation>
    <scope>NUCLEOTIDE SEQUENCE [LARGE SCALE GENOMIC DNA]</scope>
    <source>
        <strain evidence="4 5">NIT-T3</strain>
    </source>
</reference>
<keyword evidence="4" id="KW-0808">Transferase</keyword>
<feature type="transmembrane region" description="Helical" evidence="1">
    <location>
        <begin position="353"/>
        <end position="374"/>
    </location>
</feature>
<dbReference type="InterPro" id="IPR050256">
    <property type="entry name" value="Glycosyltransferase_2"/>
</dbReference>
<dbReference type="PANTHER" id="PTHR48090:SF7">
    <property type="entry name" value="RFBJ PROTEIN"/>
    <property type="match status" value="1"/>
</dbReference>
<feature type="transmembrane region" description="Helical" evidence="1">
    <location>
        <begin position="310"/>
        <end position="328"/>
    </location>
</feature>
<feature type="transmembrane region" description="Helical" evidence="1">
    <location>
        <begin position="268"/>
        <end position="298"/>
    </location>
</feature>
<reference evidence="4 5" key="2">
    <citation type="journal article" date="2021" name="Int. J. Syst. Evol. Microbiol.">
        <title>Isolation and Polyphasic Characterization of Desulfuromonas versatilis sp. Nov., an Electrogenic Bacteria Capable of Versatile Metabolism Isolated from a Graphene Oxide-Reducing Enrichment Culture.</title>
        <authorList>
            <person name="Xie L."/>
            <person name="Yoshida N."/>
            <person name="Ishii S."/>
            <person name="Meng L."/>
        </authorList>
    </citation>
    <scope>NUCLEOTIDE SEQUENCE [LARGE SCALE GENOMIC DNA]</scope>
    <source>
        <strain evidence="4 5">NIT-T3</strain>
    </source>
</reference>
<protein>
    <submittedName>
        <fullName evidence="4">Glycosyl transferase</fullName>
    </submittedName>
</protein>
<keyword evidence="1" id="KW-0812">Transmembrane</keyword>
<name>A0ABM8HQR0_9BACT</name>
<dbReference type="RefSeq" id="WP_221250676.1">
    <property type="nucleotide sequence ID" value="NZ_AP024355.1"/>
</dbReference>
<organism evidence="4 5">
    <name type="scientific">Desulfuromonas versatilis</name>
    <dbReference type="NCBI Taxonomy" id="2802975"/>
    <lineage>
        <taxon>Bacteria</taxon>
        <taxon>Pseudomonadati</taxon>
        <taxon>Thermodesulfobacteriota</taxon>
        <taxon>Desulfuromonadia</taxon>
        <taxon>Desulfuromonadales</taxon>
        <taxon>Desulfuromonadaceae</taxon>
        <taxon>Desulfuromonas</taxon>
    </lineage>
</organism>
<keyword evidence="1" id="KW-0472">Membrane</keyword>
<proteinExistence type="predicted"/>
<keyword evidence="5" id="KW-1185">Reference proteome</keyword>
<dbReference type="SUPFAM" id="SSF53448">
    <property type="entry name" value="Nucleotide-diphospho-sugar transferases"/>
    <property type="match status" value="1"/>
</dbReference>
<evidence type="ECO:0000313" key="5">
    <source>
        <dbReference type="Proteomes" id="UP001319827"/>
    </source>
</evidence>
<gene>
    <name evidence="4" type="ORF">DESUT3_02660</name>
</gene>
<dbReference type="Proteomes" id="UP001319827">
    <property type="component" value="Chromosome"/>
</dbReference>
<keyword evidence="1" id="KW-1133">Transmembrane helix</keyword>
<evidence type="ECO:0000259" key="2">
    <source>
        <dbReference type="Pfam" id="PF00535"/>
    </source>
</evidence>
<feature type="domain" description="DUF2062" evidence="3">
    <location>
        <begin position="257"/>
        <end position="381"/>
    </location>
</feature>
<dbReference type="CDD" id="cd04179">
    <property type="entry name" value="DPM_DPG-synthase_like"/>
    <property type="match status" value="1"/>
</dbReference>
<dbReference type="InterPro" id="IPR018639">
    <property type="entry name" value="DUF2062"/>
</dbReference>
<dbReference type="Gene3D" id="3.90.550.10">
    <property type="entry name" value="Spore Coat Polysaccharide Biosynthesis Protein SpsA, Chain A"/>
    <property type="match status" value="1"/>
</dbReference>